<reference evidence="2 3" key="1">
    <citation type="journal article" date="2019" name="Int. J. Syst. Evol. Microbiol.">
        <title>The Global Catalogue of Microorganisms (GCM) 10K type strain sequencing project: providing services to taxonomists for standard genome sequencing and annotation.</title>
        <authorList>
            <consortium name="The Broad Institute Genomics Platform"/>
            <consortium name="The Broad Institute Genome Sequencing Center for Infectious Disease"/>
            <person name="Wu L."/>
            <person name="Ma J."/>
        </authorList>
    </citation>
    <scope>NUCLEOTIDE SEQUENCE [LARGE SCALE GENOMIC DNA]</scope>
    <source>
        <strain evidence="2 3">JCM 16021</strain>
    </source>
</reference>
<proteinExistence type="predicted"/>
<dbReference type="Proteomes" id="UP001500575">
    <property type="component" value="Unassembled WGS sequence"/>
</dbReference>
<organism evidence="2 3">
    <name type="scientific">Nocardioides bigeumensis</name>
    <dbReference type="NCBI Taxonomy" id="433657"/>
    <lineage>
        <taxon>Bacteria</taxon>
        <taxon>Bacillati</taxon>
        <taxon>Actinomycetota</taxon>
        <taxon>Actinomycetes</taxon>
        <taxon>Propionibacteriales</taxon>
        <taxon>Nocardioidaceae</taxon>
        <taxon>Nocardioides</taxon>
    </lineage>
</organism>
<comment type="caution">
    <text evidence="2">The sequence shown here is derived from an EMBL/GenBank/DDBJ whole genome shotgun (WGS) entry which is preliminary data.</text>
</comment>
<feature type="region of interest" description="Disordered" evidence="1">
    <location>
        <begin position="62"/>
        <end position="84"/>
    </location>
</feature>
<name>A0ABN2YLF0_9ACTN</name>
<keyword evidence="3" id="KW-1185">Reference proteome</keyword>
<protein>
    <recommendedName>
        <fullName evidence="4">Collagen-like protein</fullName>
    </recommendedName>
</protein>
<evidence type="ECO:0000313" key="3">
    <source>
        <dbReference type="Proteomes" id="UP001500575"/>
    </source>
</evidence>
<sequence>MPVSTLRSLRPTPSLVISTLALAVALGGGAYAVAADRGPTLPKNSVVSKTVKNGSLKAKDFKAGQLPAGPAGPPGPVGPQGVPGPFVDTLPSGKTLRGSYSFGSYSPTSGGYGSTGITFAFPLSAPPTPHYVAMGSTAPAACPGTTASPQALAGHFCVYEGSIGSVSERGISNSETLTNKTDTFGAIIYALSGAGDAFNVAGSWAVTAP</sequence>
<gene>
    <name evidence="2" type="ORF">GCM10009843_30640</name>
</gene>
<accession>A0ABN2YLF0</accession>
<evidence type="ECO:0008006" key="4">
    <source>
        <dbReference type="Google" id="ProtNLM"/>
    </source>
</evidence>
<evidence type="ECO:0000256" key="1">
    <source>
        <dbReference type="SAM" id="MobiDB-lite"/>
    </source>
</evidence>
<evidence type="ECO:0000313" key="2">
    <source>
        <dbReference type="EMBL" id="GAA2129234.1"/>
    </source>
</evidence>
<dbReference type="EMBL" id="BAAAQQ010000013">
    <property type="protein sequence ID" value="GAA2129234.1"/>
    <property type="molecule type" value="Genomic_DNA"/>
</dbReference>